<keyword evidence="7" id="KW-0106">Calcium</keyword>
<dbReference type="InterPro" id="IPR035437">
    <property type="entry name" value="SNase_OB-fold_sf"/>
</dbReference>
<dbReference type="GO" id="GO:0016020">
    <property type="term" value="C:membrane"/>
    <property type="evidence" value="ECO:0007669"/>
    <property type="project" value="UniProtKB-SubCell"/>
</dbReference>
<dbReference type="Pfam" id="PF00565">
    <property type="entry name" value="SNase"/>
    <property type="match status" value="1"/>
</dbReference>
<dbReference type="PROSITE" id="PS50830">
    <property type="entry name" value="TNASE_3"/>
    <property type="match status" value="1"/>
</dbReference>
<dbReference type="SMART" id="SM00318">
    <property type="entry name" value="SNc"/>
    <property type="match status" value="1"/>
</dbReference>
<dbReference type="OrthoDB" id="430293at2759"/>
<sequence length="274" mass="29693">MLSGISNLGSEASPHSPLLASTAEAGSRGSTGSEPSRTYPPTASPAASRWLEACSRLDATNPLVVGTATAVALGLGSRIWHRYGRRIRTVDDLTPADLSPARIRGTVTSVGDADGFRLFHRPHLRPWIRPPRGKGGLKGQTLSVRLAGVDAPEMAHFGKEAQPFSGEAFDLLTRLCAGKRVQVELFQKDRYGRVVGMAYVRPFPYLVRRNVSEVLLRSGLAVVYEQSGAVHGGHLARFRSLEAAARARRVGMWSQADGELESPARYKARLRGQE</sequence>
<dbReference type="AlphaFoldDB" id="A0A5C5FLY4"/>
<dbReference type="EMBL" id="SOZI01000264">
    <property type="protein sequence ID" value="TNY17024.1"/>
    <property type="molecule type" value="Genomic_DNA"/>
</dbReference>
<dbReference type="GO" id="GO:0016787">
    <property type="term" value="F:hydrolase activity"/>
    <property type="evidence" value="ECO:0007669"/>
    <property type="project" value="UniProtKB-KW"/>
</dbReference>
<dbReference type="SUPFAM" id="SSF50199">
    <property type="entry name" value="Staphylococcal nuclease"/>
    <property type="match status" value="1"/>
</dbReference>
<organism evidence="10 11">
    <name type="scientific">Rhodotorula diobovata</name>
    <dbReference type="NCBI Taxonomy" id="5288"/>
    <lineage>
        <taxon>Eukaryota</taxon>
        <taxon>Fungi</taxon>
        <taxon>Dikarya</taxon>
        <taxon>Basidiomycota</taxon>
        <taxon>Pucciniomycotina</taxon>
        <taxon>Microbotryomycetes</taxon>
        <taxon>Sporidiobolales</taxon>
        <taxon>Sporidiobolaceae</taxon>
        <taxon>Rhodotorula</taxon>
    </lineage>
</organism>
<dbReference type="STRING" id="5288.A0A5C5FLY4"/>
<keyword evidence="4" id="KW-0540">Nuclease</keyword>
<dbReference type="GO" id="GO:0005739">
    <property type="term" value="C:mitochondrion"/>
    <property type="evidence" value="ECO:0007669"/>
    <property type="project" value="UniProtKB-SubCell"/>
</dbReference>
<feature type="domain" description="TNase-like" evidence="9">
    <location>
        <begin position="101"/>
        <end position="255"/>
    </location>
</feature>
<dbReference type="Proteomes" id="UP000311382">
    <property type="component" value="Unassembled WGS sequence"/>
</dbReference>
<comment type="subcellular location">
    <subcellularLocation>
        <location evidence="1">Membrane</location>
        <topology evidence="1">Single-pass membrane protein</topology>
    </subcellularLocation>
    <subcellularLocation>
        <location evidence="2">Mitochondrion</location>
    </subcellularLocation>
</comment>
<keyword evidence="6" id="KW-0378">Hydrolase</keyword>
<evidence type="ECO:0000256" key="1">
    <source>
        <dbReference type="ARBA" id="ARBA00004167"/>
    </source>
</evidence>
<proteinExistence type="inferred from homology"/>
<evidence type="ECO:0000313" key="10">
    <source>
        <dbReference type="EMBL" id="TNY17024.1"/>
    </source>
</evidence>
<dbReference type="PANTHER" id="PTHR12302:SF3">
    <property type="entry name" value="SERINE_THREONINE-PROTEIN KINASE 31"/>
    <property type="match status" value="1"/>
</dbReference>
<keyword evidence="11" id="KW-1185">Reference proteome</keyword>
<evidence type="ECO:0000256" key="3">
    <source>
        <dbReference type="ARBA" id="ARBA00005435"/>
    </source>
</evidence>
<evidence type="ECO:0000256" key="7">
    <source>
        <dbReference type="ARBA" id="ARBA00022837"/>
    </source>
</evidence>
<name>A0A5C5FLY4_9BASI</name>
<gene>
    <name evidence="10" type="ORF">DMC30DRAFT_370370</name>
</gene>
<comment type="similarity">
    <text evidence="3">Belongs to the LCL3 family.</text>
</comment>
<feature type="compositionally biased region" description="Polar residues" evidence="8">
    <location>
        <begin position="28"/>
        <end position="41"/>
    </location>
</feature>
<feature type="compositionally biased region" description="Polar residues" evidence="8">
    <location>
        <begin position="1"/>
        <end position="10"/>
    </location>
</feature>
<evidence type="ECO:0000256" key="8">
    <source>
        <dbReference type="SAM" id="MobiDB-lite"/>
    </source>
</evidence>
<dbReference type="Gene3D" id="2.40.50.90">
    <property type="match status" value="1"/>
</dbReference>
<protein>
    <recommendedName>
        <fullName evidence="9">TNase-like domain-containing protein</fullName>
    </recommendedName>
</protein>
<dbReference type="GO" id="GO:0004519">
    <property type="term" value="F:endonuclease activity"/>
    <property type="evidence" value="ECO:0007669"/>
    <property type="project" value="UniProtKB-KW"/>
</dbReference>
<dbReference type="InterPro" id="IPR016071">
    <property type="entry name" value="Staphylococal_nuclease_OB-fold"/>
</dbReference>
<dbReference type="PANTHER" id="PTHR12302">
    <property type="entry name" value="EBNA2 BINDING PROTEIN P100"/>
    <property type="match status" value="1"/>
</dbReference>
<reference evidence="10 11" key="1">
    <citation type="submission" date="2019-03" db="EMBL/GenBank/DDBJ databases">
        <title>Rhodosporidium diobovatum UCD-FST 08-225 genome sequencing, assembly, and annotation.</title>
        <authorList>
            <person name="Fakankun I.U."/>
            <person name="Fristensky B."/>
            <person name="Levin D.B."/>
        </authorList>
    </citation>
    <scope>NUCLEOTIDE SEQUENCE [LARGE SCALE GENOMIC DNA]</scope>
    <source>
        <strain evidence="10 11">UCD-FST 08-225</strain>
    </source>
</reference>
<evidence type="ECO:0000313" key="11">
    <source>
        <dbReference type="Proteomes" id="UP000311382"/>
    </source>
</evidence>
<accession>A0A5C5FLY4</accession>
<evidence type="ECO:0000256" key="4">
    <source>
        <dbReference type="ARBA" id="ARBA00022722"/>
    </source>
</evidence>
<evidence type="ECO:0000256" key="6">
    <source>
        <dbReference type="ARBA" id="ARBA00022801"/>
    </source>
</evidence>
<evidence type="ECO:0000256" key="5">
    <source>
        <dbReference type="ARBA" id="ARBA00022759"/>
    </source>
</evidence>
<comment type="caution">
    <text evidence="10">The sequence shown here is derived from an EMBL/GenBank/DDBJ whole genome shotgun (WGS) entry which is preliminary data.</text>
</comment>
<evidence type="ECO:0000256" key="2">
    <source>
        <dbReference type="ARBA" id="ARBA00004173"/>
    </source>
</evidence>
<keyword evidence="5" id="KW-0255">Endonuclease</keyword>
<feature type="region of interest" description="Disordered" evidence="8">
    <location>
        <begin position="1"/>
        <end position="44"/>
    </location>
</feature>
<evidence type="ECO:0000259" key="9">
    <source>
        <dbReference type="PROSITE" id="PS50830"/>
    </source>
</evidence>